<name>A0AAD1XJ53_EUPCR</name>
<dbReference type="SUPFAM" id="SSF103481">
    <property type="entry name" value="Multidrug resistance efflux transporter EmrE"/>
    <property type="match status" value="2"/>
</dbReference>
<keyword evidence="1" id="KW-0472">Membrane</keyword>
<keyword evidence="1" id="KW-0812">Transmembrane</keyword>
<feature type="transmembrane region" description="Helical" evidence="1">
    <location>
        <begin position="254"/>
        <end position="275"/>
    </location>
</feature>
<sequence length="368" mass="39922">MLGNLKSEEQDDLWSLVSPNDKRKSLLEDFEASTEESTKELASFEVHSNYWILWGILGGITAGIGSLFVGKASTEGFHARSMISIGNLIAGIGYFSVKTAYQRLNGEGQEDDVIEIREYRTHKGLKIAIIFVDALVSIGGGFLVVLTFEYAFYAGINQGIISTLFSFTSVFLSIFGWLLFDERINSVQIIGMISMTTSAILYGFSGSGHTQSNGSAVSSILPILFGLISTIYFTGRSLALKAFCVRYQYSALDFMSISYIICGSILLIPFLTHVINYGVEMSLLKDCIIGGILQETSMIMMYYSISTGYSGPAAALSSIQAPLQTALAAIFLFQVPSPLQVSGLILAMIGSILISTSTQIMGLLNLSK</sequence>
<dbReference type="AlphaFoldDB" id="A0AAD1XJ53"/>
<dbReference type="Pfam" id="PF00892">
    <property type="entry name" value="EamA"/>
    <property type="match status" value="1"/>
</dbReference>
<feature type="transmembrane region" description="Helical" evidence="1">
    <location>
        <begin position="311"/>
        <end position="332"/>
    </location>
</feature>
<evidence type="ECO:0000313" key="3">
    <source>
        <dbReference type="EMBL" id="CAI2373540.1"/>
    </source>
</evidence>
<dbReference type="InterPro" id="IPR000620">
    <property type="entry name" value="EamA_dom"/>
</dbReference>
<feature type="transmembrane region" description="Helical" evidence="1">
    <location>
        <begin position="216"/>
        <end position="234"/>
    </location>
</feature>
<feature type="transmembrane region" description="Helical" evidence="1">
    <location>
        <begin position="51"/>
        <end position="70"/>
    </location>
</feature>
<proteinExistence type="predicted"/>
<feature type="transmembrane region" description="Helical" evidence="1">
    <location>
        <begin position="160"/>
        <end position="180"/>
    </location>
</feature>
<dbReference type="InterPro" id="IPR037185">
    <property type="entry name" value="EmrE-like"/>
</dbReference>
<feature type="transmembrane region" description="Helical" evidence="1">
    <location>
        <begin position="287"/>
        <end position="305"/>
    </location>
</feature>
<evidence type="ECO:0000259" key="2">
    <source>
        <dbReference type="Pfam" id="PF00892"/>
    </source>
</evidence>
<organism evidence="3 4">
    <name type="scientific">Euplotes crassus</name>
    <dbReference type="NCBI Taxonomy" id="5936"/>
    <lineage>
        <taxon>Eukaryota</taxon>
        <taxon>Sar</taxon>
        <taxon>Alveolata</taxon>
        <taxon>Ciliophora</taxon>
        <taxon>Intramacronucleata</taxon>
        <taxon>Spirotrichea</taxon>
        <taxon>Hypotrichia</taxon>
        <taxon>Euplotida</taxon>
        <taxon>Euplotidae</taxon>
        <taxon>Moneuplotes</taxon>
    </lineage>
</organism>
<comment type="caution">
    <text evidence="3">The sequence shown here is derived from an EMBL/GenBank/DDBJ whole genome shotgun (WGS) entry which is preliminary data.</text>
</comment>
<keyword evidence="4" id="KW-1185">Reference proteome</keyword>
<feature type="transmembrane region" description="Helical" evidence="1">
    <location>
        <begin position="127"/>
        <end position="148"/>
    </location>
</feature>
<dbReference type="EMBL" id="CAMPGE010014890">
    <property type="protein sequence ID" value="CAI2373540.1"/>
    <property type="molecule type" value="Genomic_DNA"/>
</dbReference>
<feature type="transmembrane region" description="Helical" evidence="1">
    <location>
        <begin position="344"/>
        <end position="364"/>
    </location>
</feature>
<feature type="domain" description="EamA" evidence="2">
    <location>
        <begin position="50"/>
        <end position="201"/>
    </location>
</feature>
<reference evidence="3" key="1">
    <citation type="submission" date="2023-07" db="EMBL/GenBank/DDBJ databases">
        <authorList>
            <consortium name="AG Swart"/>
            <person name="Singh M."/>
            <person name="Singh A."/>
            <person name="Seah K."/>
            <person name="Emmerich C."/>
        </authorList>
    </citation>
    <scope>NUCLEOTIDE SEQUENCE</scope>
    <source>
        <strain evidence="3">DP1</strain>
    </source>
</reference>
<evidence type="ECO:0000256" key="1">
    <source>
        <dbReference type="SAM" id="Phobius"/>
    </source>
</evidence>
<evidence type="ECO:0000313" key="4">
    <source>
        <dbReference type="Proteomes" id="UP001295684"/>
    </source>
</evidence>
<dbReference type="Proteomes" id="UP001295684">
    <property type="component" value="Unassembled WGS sequence"/>
</dbReference>
<accession>A0AAD1XJ53</accession>
<dbReference type="GO" id="GO:0016020">
    <property type="term" value="C:membrane"/>
    <property type="evidence" value="ECO:0007669"/>
    <property type="project" value="InterPro"/>
</dbReference>
<feature type="transmembrane region" description="Helical" evidence="1">
    <location>
        <begin position="186"/>
        <end position="204"/>
    </location>
</feature>
<protein>
    <recommendedName>
        <fullName evidence="2">EamA domain-containing protein</fullName>
    </recommendedName>
</protein>
<keyword evidence="1" id="KW-1133">Transmembrane helix</keyword>
<gene>
    <name evidence="3" type="ORF">ECRASSUSDP1_LOCUS14886</name>
</gene>